<dbReference type="Gene3D" id="3.40.50.150">
    <property type="entry name" value="Vaccinia Virus protein VP39"/>
    <property type="match status" value="1"/>
</dbReference>
<dbReference type="CDD" id="cd11296">
    <property type="entry name" value="O-FucT_like"/>
    <property type="match status" value="1"/>
</dbReference>
<keyword evidence="15" id="KW-0496">Mitochondrion</keyword>
<dbReference type="Gene3D" id="2.130.10.10">
    <property type="entry name" value="YVTN repeat-like/Quinoprotein amine dehydrogenase"/>
    <property type="match status" value="4"/>
</dbReference>
<evidence type="ECO:0000256" key="2">
    <source>
        <dbReference type="ARBA" id="ARBA00004173"/>
    </source>
</evidence>
<dbReference type="PROSITE" id="PS50294">
    <property type="entry name" value="WD_REPEATS_REGION"/>
    <property type="match status" value="1"/>
</dbReference>
<accession>A0A261Y592</accession>
<comment type="subcellular location">
    <subcellularLocation>
        <location evidence="3">Cytoplasm</location>
    </subcellularLocation>
    <subcellularLocation>
        <location evidence="2">Mitochondrion</location>
    </subcellularLocation>
    <subcellularLocation>
        <location evidence="1">Nucleus</location>
    </subcellularLocation>
</comment>
<feature type="region of interest" description="Disordered" evidence="19">
    <location>
        <begin position="1462"/>
        <end position="1490"/>
    </location>
</feature>
<dbReference type="EMBL" id="MVBO01000010">
    <property type="protein sequence ID" value="OZJ05779.1"/>
    <property type="molecule type" value="Genomic_DNA"/>
</dbReference>
<name>A0A261Y592_9FUNG</name>
<feature type="transmembrane region" description="Helical" evidence="20">
    <location>
        <begin position="878"/>
        <end position="898"/>
    </location>
</feature>
<evidence type="ECO:0000256" key="7">
    <source>
        <dbReference type="ARBA" id="ARBA00022490"/>
    </source>
</evidence>
<keyword evidence="14" id="KW-0411">Iron-sulfur</keyword>
<evidence type="ECO:0000256" key="5">
    <source>
        <dbReference type="ARBA" id="ARBA00005881"/>
    </source>
</evidence>
<evidence type="ECO:0000256" key="16">
    <source>
        <dbReference type="ARBA" id="ARBA00023242"/>
    </source>
</evidence>
<organism evidence="21 22">
    <name type="scientific">Bifiguratus adelaidae</name>
    <dbReference type="NCBI Taxonomy" id="1938954"/>
    <lineage>
        <taxon>Eukaryota</taxon>
        <taxon>Fungi</taxon>
        <taxon>Fungi incertae sedis</taxon>
        <taxon>Mucoromycota</taxon>
        <taxon>Mucoromycotina</taxon>
        <taxon>Endogonomycetes</taxon>
        <taxon>Endogonales</taxon>
        <taxon>Endogonales incertae sedis</taxon>
        <taxon>Bifiguratus</taxon>
    </lineage>
</organism>
<dbReference type="GO" id="GO:0005634">
    <property type="term" value="C:nucleus"/>
    <property type="evidence" value="ECO:0007669"/>
    <property type="project" value="UniProtKB-SubCell"/>
</dbReference>
<evidence type="ECO:0000256" key="6">
    <source>
        <dbReference type="ARBA" id="ARBA00020267"/>
    </source>
</evidence>
<keyword evidence="8 18" id="KW-0853">WD repeat</keyword>
<evidence type="ECO:0000256" key="19">
    <source>
        <dbReference type="SAM" id="MobiDB-lite"/>
    </source>
</evidence>
<keyword evidence="11" id="KW-0677">Repeat</keyword>
<dbReference type="GO" id="GO:0008168">
    <property type="term" value="F:methyltransferase activity"/>
    <property type="evidence" value="ECO:0007669"/>
    <property type="project" value="InterPro"/>
</dbReference>
<dbReference type="PANTHER" id="PTHR44111">
    <property type="entry name" value="ELONGATOR COMPLEX PROTEIN 2"/>
    <property type="match status" value="1"/>
</dbReference>
<dbReference type="GO" id="GO:0006412">
    <property type="term" value="P:translation"/>
    <property type="evidence" value="ECO:0007669"/>
    <property type="project" value="InterPro"/>
</dbReference>
<evidence type="ECO:0000256" key="15">
    <source>
        <dbReference type="ARBA" id="ARBA00023128"/>
    </source>
</evidence>
<comment type="function">
    <text evidence="17">Mitochondrial ribosome (mitoribosome) assembly factor. Binds at the interface of the head and body domains of the mitochondrial small ribosomal subunit (mt-SSU), occluding the mRNA channel and preventing compaction of the head domain towards the body. Probable inactive methyltransferase: retains the characteristic folding and ability to bind S-adenosyl-L-methionine, but it probably lost its methyltransferase activity.</text>
</comment>
<dbReference type="GO" id="GO:0033588">
    <property type="term" value="C:elongator holoenzyme complex"/>
    <property type="evidence" value="ECO:0007669"/>
    <property type="project" value="InterPro"/>
</dbReference>
<keyword evidence="12" id="KW-0809">Transit peptide</keyword>
<dbReference type="Proteomes" id="UP000242875">
    <property type="component" value="Unassembled WGS sequence"/>
</dbReference>
<dbReference type="FunFam" id="2.130.10.10:FF:000400">
    <property type="entry name" value="Elongator acetyltransferase complex subunit 2"/>
    <property type="match status" value="1"/>
</dbReference>
<comment type="caution">
    <text evidence="21">The sequence shown here is derived from an EMBL/GenBank/DDBJ whole genome shotgun (WGS) entry which is preliminary data.</text>
</comment>
<keyword evidence="7" id="KW-0963">Cytoplasm</keyword>
<evidence type="ECO:0000256" key="13">
    <source>
        <dbReference type="ARBA" id="ARBA00023004"/>
    </source>
</evidence>
<comment type="similarity">
    <text evidence="5">Belongs to the WD repeat ELP2 family.</text>
</comment>
<keyword evidence="22" id="KW-1185">Reference proteome</keyword>
<dbReference type="InterPro" id="IPR036322">
    <property type="entry name" value="WD40_repeat_dom_sf"/>
</dbReference>
<protein>
    <recommendedName>
        <fullName evidence="6">Elongator complex protein 2</fullName>
    </recommendedName>
</protein>
<evidence type="ECO:0000313" key="21">
    <source>
        <dbReference type="EMBL" id="OZJ05779.1"/>
    </source>
</evidence>
<dbReference type="Gene3D" id="3.40.50.11350">
    <property type="match status" value="1"/>
</dbReference>
<feature type="compositionally biased region" description="Basic and acidic residues" evidence="19">
    <location>
        <begin position="1471"/>
        <end position="1487"/>
    </location>
</feature>
<dbReference type="InterPro" id="IPR015324">
    <property type="entry name" value="Ribosomal_Rsm22-like"/>
</dbReference>
<dbReference type="OrthoDB" id="27911at2759"/>
<dbReference type="InterPro" id="IPR037289">
    <property type="entry name" value="Elp2"/>
</dbReference>
<dbReference type="PANTHER" id="PTHR44111:SF1">
    <property type="entry name" value="ELONGATOR COMPLEX PROTEIN 2"/>
    <property type="match status" value="1"/>
</dbReference>
<dbReference type="PROSITE" id="PS50082">
    <property type="entry name" value="WD_REPEATS_2"/>
    <property type="match status" value="4"/>
</dbReference>
<comment type="pathway">
    <text evidence="4">tRNA modification; 5-methoxycarbonylmethyl-2-thiouridine-tRNA biosynthesis.</text>
</comment>
<evidence type="ECO:0000256" key="8">
    <source>
        <dbReference type="ARBA" id="ARBA00022574"/>
    </source>
</evidence>
<evidence type="ECO:0000256" key="11">
    <source>
        <dbReference type="ARBA" id="ARBA00022737"/>
    </source>
</evidence>
<dbReference type="InterPro" id="IPR015943">
    <property type="entry name" value="WD40/YVTN_repeat-like_dom_sf"/>
</dbReference>
<keyword evidence="20" id="KW-1133">Transmembrane helix</keyword>
<dbReference type="Pfam" id="PF00400">
    <property type="entry name" value="WD40"/>
    <property type="match status" value="5"/>
</dbReference>
<dbReference type="SMART" id="SM00320">
    <property type="entry name" value="WD40"/>
    <property type="match status" value="12"/>
</dbReference>
<dbReference type="Pfam" id="PF09243">
    <property type="entry name" value="Rsm22"/>
    <property type="match status" value="2"/>
</dbReference>
<dbReference type="GO" id="GO:0051536">
    <property type="term" value="F:iron-sulfur cluster binding"/>
    <property type="evidence" value="ECO:0007669"/>
    <property type="project" value="UniProtKB-KW"/>
</dbReference>
<sequence length="1783" mass="200090">MQVKSEFIAVACNKATRCAAWGLDGTIAYGAHSCVALYEPELGRVTRTLQGHEARVNCVEFIQRGSELQQESVAIVSGSADKTARIWKRNAQGEWINSALLEGHTAAIDALACMRARSITSDSDLIATGSGDGTVKIWRRTVQSDEKDQVELLQTIDTGSTYCTALAMSYLPGTQVPILATGNTDLKIRIYTFDVNSQQFHNALSLPGHEDWVRGLAFAEYTRQGGLAVNADPDNQHALREGDLLLASAGQDRYIRLWKVGQAKQPTNSSNLSNGASDSAKGDEEASLSKELLEALEDSIKTGESVQLSTKAHVIDVTVEQGRVQRYSIMFEALLLGHDDWVYSVDWQRPMLNDGAYHQPMALLSASADKSMMLWKPDPQSGVWSNEVRVGEMGGQALGFLGGLFSPDGSEIVAHGYHGAFHRWRKNASNEVGSSWEPQVSISGHFKEVQAISWDPKHRFLLSVSLDQTARLYAPWKHSDDQSTWHEIARPQIHGYDIQCLAFVHDWQYVSGSDEKVLRVFDAPKVFVESLSQISSLNDISTDVESRPLGANLPALGLSNKAVFDASEVNTETEQDLLGRPIMDSSAPTAATFGNTLRQPPFEEDLMTTTLWPEVEKLYGHGYELMCVGATHNGRYIASACRAHTPDQAVIRLFDTTTWRETPKPLHGHSLTITKTKFSHNDQYLLSISRDRLWSLYERQDQEEEPYKIIAQNKAHARILWDCAWSHDDGVFATASRDKTVKLWMPSADGWTCVATLKLPEAVTAIEFTPCKINDRHILACGLENGHIYLCQSEPNNITSWSLLASIPHELTHAGTVNGLSWRTTPSLQLATCGADHAIALKHAFHISLLSGLLWSLGVSTWPAMASSTRVDGKSCRSTSFVIVVAFTLLLITTLVYLQVQDFRLPTTPVDAARLEDEYQTWRTSFNAVASDSSVQPGDPSFMNQDEERYLAFFTHSGLHNQLFSVENALLLSWYLNRTLLLPRARLGKPFGWSPYEKMHIEHSIQDKTSRSAMCKKYSKRMTFYKMECPEPNDYTLISYEDLFDMTWAKKHVKVIERDDMSDEWLSKELGISTSGQKKPTEGIFVDGDVRYFLGVTIKEGKSKGKPYTWDYRIYDVPKISSSSNKFAVNIALDDLRRLDDKLLHFNSLFGTGRFPITKMEHLEFMRKLRLSLVYRHPMVSQSADMIIQKFGGAGKFMGLHIRATEEPFATQLSSNVQYAVDRASYWWNKQAQHSETTLSEEDLAASLEPLVDSPQKRLDQCIQLHATHSIPLVYMATDMLDTRHHSAFKLIYDTFPCTFTLDDFFALPDLDWTLLKTYGNPYDGTPMMRYLISIVDGFVASRGSIFLGTKISTFSGFMLRMHDVFWMKEKLAKMATEADVGLGQGFSLPSVTTSTDQGPEDNHEESPSVPRGTVEARFGKKRIGSVVLPQDLQQSVQTLINSEDKRLIRADALRLYESFRSTSRVQKPRQGSDVDKERKKDRREANAPHALMYGHREAVAYIAGVMPSTYGALYNVFMEVSKRVPTFQPKTVLDFGTGPGTALWALRDAFGGSVERFTGVDISDDVLRNAELLLTNTDSKMPQVVFRRHVQNDENAAKSDLVVIAFSLGDLPTESARKDTLDTLWRQTNDTMILIERGTPVGFRHIAKARQYLLDQAKERKEPIHIVAPMKTKHSKSNEEDSKYSYVVLRRGTPPQGQEARDAPAEEDELIRKAYHWPRIVAPPLKRSKHVIMDVCTPKGTFERTTAPKSQGKEIYRDARKAMWGDLFPHEPKSRVPIKAKD</sequence>
<feature type="repeat" description="WD" evidence="18">
    <location>
        <begin position="49"/>
        <end position="88"/>
    </location>
</feature>
<dbReference type="GO" id="GO:0005739">
    <property type="term" value="C:mitochondrion"/>
    <property type="evidence" value="ECO:0007669"/>
    <property type="project" value="UniProtKB-SubCell"/>
</dbReference>
<keyword evidence="9" id="KW-0819">tRNA processing</keyword>
<dbReference type="GO" id="GO:0046872">
    <property type="term" value="F:metal ion binding"/>
    <property type="evidence" value="ECO:0007669"/>
    <property type="project" value="UniProtKB-KW"/>
</dbReference>
<dbReference type="SUPFAM" id="SSF50978">
    <property type="entry name" value="WD40 repeat-like"/>
    <property type="match status" value="2"/>
</dbReference>
<keyword evidence="13" id="KW-0408">Iron</keyword>
<feature type="repeat" description="WD" evidence="18">
    <location>
        <begin position="118"/>
        <end position="138"/>
    </location>
</feature>
<feature type="repeat" description="WD" evidence="18">
    <location>
        <begin position="713"/>
        <end position="744"/>
    </location>
</feature>
<evidence type="ECO:0000256" key="20">
    <source>
        <dbReference type="SAM" id="Phobius"/>
    </source>
</evidence>
<dbReference type="UniPathway" id="UPA00988"/>
<feature type="region of interest" description="Disordered" evidence="19">
    <location>
        <begin position="1389"/>
        <end position="1415"/>
    </location>
</feature>
<evidence type="ECO:0000256" key="14">
    <source>
        <dbReference type="ARBA" id="ARBA00023014"/>
    </source>
</evidence>
<dbReference type="GO" id="GO:0002098">
    <property type="term" value="P:tRNA wobble uridine modification"/>
    <property type="evidence" value="ECO:0007669"/>
    <property type="project" value="InterPro"/>
</dbReference>
<evidence type="ECO:0000256" key="3">
    <source>
        <dbReference type="ARBA" id="ARBA00004496"/>
    </source>
</evidence>
<gene>
    <name evidence="21" type="ORF">BZG36_01299</name>
</gene>
<evidence type="ECO:0000256" key="17">
    <source>
        <dbReference type="ARBA" id="ARBA00045681"/>
    </source>
</evidence>
<evidence type="ECO:0000256" key="12">
    <source>
        <dbReference type="ARBA" id="ARBA00022946"/>
    </source>
</evidence>
<evidence type="ECO:0000256" key="18">
    <source>
        <dbReference type="PROSITE-ProRule" id="PRU00221"/>
    </source>
</evidence>
<feature type="transmembrane region" description="Helical" evidence="20">
    <location>
        <begin position="845"/>
        <end position="866"/>
    </location>
</feature>
<evidence type="ECO:0000256" key="9">
    <source>
        <dbReference type="ARBA" id="ARBA00022694"/>
    </source>
</evidence>
<evidence type="ECO:0000256" key="4">
    <source>
        <dbReference type="ARBA" id="ARBA00005043"/>
    </source>
</evidence>
<evidence type="ECO:0000256" key="10">
    <source>
        <dbReference type="ARBA" id="ARBA00022723"/>
    </source>
</evidence>
<keyword evidence="20" id="KW-0472">Membrane</keyword>
<feature type="repeat" description="WD" evidence="18">
    <location>
        <begin position="442"/>
        <end position="473"/>
    </location>
</feature>
<evidence type="ECO:0000256" key="1">
    <source>
        <dbReference type="ARBA" id="ARBA00004123"/>
    </source>
</evidence>
<dbReference type="SUPFAM" id="SSF53335">
    <property type="entry name" value="S-adenosyl-L-methionine-dependent methyltransferases"/>
    <property type="match status" value="1"/>
</dbReference>
<keyword evidence="16" id="KW-0539">Nucleus</keyword>
<dbReference type="InterPro" id="IPR001680">
    <property type="entry name" value="WD40_rpt"/>
</dbReference>
<feature type="compositionally biased region" description="Polar residues" evidence="19">
    <location>
        <begin position="265"/>
        <end position="277"/>
    </location>
</feature>
<keyword evidence="10" id="KW-0479">Metal-binding</keyword>
<feature type="compositionally biased region" description="Polar residues" evidence="19">
    <location>
        <begin position="1389"/>
        <end position="1398"/>
    </location>
</feature>
<keyword evidence="20" id="KW-0812">Transmembrane</keyword>
<evidence type="ECO:0000313" key="22">
    <source>
        <dbReference type="Proteomes" id="UP000242875"/>
    </source>
</evidence>
<reference evidence="21 22" key="1">
    <citation type="journal article" date="2017" name="Mycologia">
        <title>Bifiguratus adelaidae, gen. et sp. nov., a new member of Mucoromycotina in endophytic and soil-dwelling habitats.</title>
        <authorList>
            <person name="Torres-Cruz T.J."/>
            <person name="Billingsley Tobias T.L."/>
            <person name="Almatruk M."/>
            <person name="Hesse C."/>
            <person name="Kuske C.R."/>
            <person name="Desiro A."/>
            <person name="Benucci G.M."/>
            <person name="Bonito G."/>
            <person name="Stajich J.E."/>
            <person name="Dunlap C."/>
            <person name="Arnold A.E."/>
            <person name="Porras-Alfaro A."/>
        </authorList>
    </citation>
    <scope>NUCLEOTIDE SEQUENCE [LARGE SCALE GENOMIC DNA]</scope>
    <source>
        <strain evidence="21 22">AZ0501</strain>
    </source>
</reference>
<proteinExistence type="inferred from homology"/>
<dbReference type="InterPro" id="IPR029063">
    <property type="entry name" value="SAM-dependent_MTases_sf"/>
</dbReference>
<feature type="region of interest" description="Disordered" evidence="19">
    <location>
        <begin position="265"/>
        <end position="284"/>
    </location>
</feature>